<keyword evidence="1" id="KW-1133">Transmembrane helix</keyword>
<evidence type="ECO:0000313" key="2">
    <source>
        <dbReference type="EMBL" id="SFM06345.1"/>
    </source>
</evidence>
<reference evidence="3" key="1">
    <citation type="submission" date="2016-10" db="EMBL/GenBank/DDBJ databases">
        <authorList>
            <person name="Varghese N."/>
            <person name="Submissions S."/>
        </authorList>
    </citation>
    <scope>NUCLEOTIDE SEQUENCE [LARGE SCALE GENOMIC DNA]</scope>
    <source>
        <strain evidence="3">CGMCC 1.4250</strain>
    </source>
</reference>
<dbReference type="RefSeq" id="WP_091484157.1">
    <property type="nucleotide sequence ID" value="NZ_FOTR01000007.1"/>
</dbReference>
<keyword evidence="1" id="KW-0812">Transmembrane</keyword>
<dbReference type="OrthoDB" id="2439941at2"/>
<feature type="transmembrane region" description="Helical" evidence="1">
    <location>
        <begin position="47"/>
        <end position="66"/>
    </location>
</feature>
<proteinExistence type="predicted"/>
<dbReference type="Proteomes" id="UP000198565">
    <property type="component" value="Unassembled WGS sequence"/>
</dbReference>
<accession>A0A1I4MTF3</accession>
<dbReference type="EMBL" id="FOTR01000007">
    <property type="protein sequence ID" value="SFM06345.1"/>
    <property type="molecule type" value="Genomic_DNA"/>
</dbReference>
<keyword evidence="3" id="KW-1185">Reference proteome</keyword>
<feature type="transmembrane region" description="Helical" evidence="1">
    <location>
        <begin position="104"/>
        <end position="126"/>
    </location>
</feature>
<dbReference type="AlphaFoldDB" id="A0A1I4MTF3"/>
<name>A0A1I4MTF3_9BACI</name>
<evidence type="ECO:0000313" key="3">
    <source>
        <dbReference type="Proteomes" id="UP000198565"/>
    </source>
</evidence>
<keyword evidence="1" id="KW-0472">Membrane</keyword>
<feature type="transmembrane region" description="Helical" evidence="1">
    <location>
        <begin position="12"/>
        <end position="35"/>
    </location>
</feature>
<organism evidence="2 3">
    <name type="scientific">Gracilibacillus orientalis</name>
    <dbReference type="NCBI Taxonomy" id="334253"/>
    <lineage>
        <taxon>Bacteria</taxon>
        <taxon>Bacillati</taxon>
        <taxon>Bacillota</taxon>
        <taxon>Bacilli</taxon>
        <taxon>Bacillales</taxon>
        <taxon>Bacillaceae</taxon>
        <taxon>Gracilibacillus</taxon>
    </lineage>
</organism>
<gene>
    <name evidence="2" type="ORF">SAMN04487943_10772</name>
</gene>
<sequence length="134" mass="15012">MLLKNISNSYNLLLSLGAFYVAVIMFLESGVFATFPQEWVGKMPFNNWASLALFAIIIFGLGNAFASTYGFIKKNNKIFILTITMGALFFFCIVIQLLLLGEWYLATVQCLLISLVQILLGSFGLVQRNHEKIS</sequence>
<protein>
    <submittedName>
        <fullName evidence="2">Uncharacterized protein</fullName>
    </submittedName>
</protein>
<feature type="transmembrane region" description="Helical" evidence="1">
    <location>
        <begin position="78"/>
        <end position="98"/>
    </location>
</feature>
<evidence type="ECO:0000256" key="1">
    <source>
        <dbReference type="SAM" id="Phobius"/>
    </source>
</evidence>